<organism evidence="2 3">
    <name type="scientific">Drosophila erecta</name>
    <name type="common">Fruit fly</name>
    <dbReference type="NCBI Taxonomy" id="7220"/>
    <lineage>
        <taxon>Eukaryota</taxon>
        <taxon>Metazoa</taxon>
        <taxon>Ecdysozoa</taxon>
        <taxon>Arthropoda</taxon>
        <taxon>Hexapoda</taxon>
        <taxon>Insecta</taxon>
        <taxon>Pterygota</taxon>
        <taxon>Neoptera</taxon>
        <taxon>Endopterygota</taxon>
        <taxon>Diptera</taxon>
        <taxon>Brachycera</taxon>
        <taxon>Muscomorpha</taxon>
        <taxon>Ephydroidea</taxon>
        <taxon>Drosophilidae</taxon>
        <taxon>Drosophila</taxon>
        <taxon>Sophophora</taxon>
    </lineage>
</organism>
<feature type="compositionally biased region" description="Basic and acidic residues" evidence="1">
    <location>
        <begin position="81"/>
        <end position="94"/>
    </location>
</feature>
<name>A0A0Q5T873_DROER</name>
<sequence>KVNKHKKIRRQLGFSLPLRSRTITKYNRADQTDDDIEIEAWLQQLGNLSYLSTPPEKLKQEVGGRTRLSRSLRKSTQCGQKVEKVSEEKGNTEH</sequence>
<evidence type="ECO:0000313" key="3">
    <source>
        <dbReference type="Proteomes" id="UP000008711"/>
    </source>
</evidence>
<dbReference type="EMBL" id="CH954180">
    <property type="protein sequence ID" value="KQS30560.1"/>
    <property type="molecule type" value="Genomic_DNA"/>
</dbReference>
<reference evidence="2 3" key="2">
    <citation type="journal article" date="2008" name="Bioinformatics">
        <title>Assembly reconciliation.</title>
        <authorList>
            <person name="Zimin A.V."/>
            <person name="Smith D.R."/>
            <person name="Sutton G."/>
            <person name="Yorke J.A."/>
        </authorList>
    </citation>
    <scope>NUCLEOTIDE SEQUENCE [LARGE SCALE GENOMIC DNA]</scope>
    <source>
        <strain evidence="2 3">TSC#14021-0224.01</strain>
    </source>
</reference>
<accession>A0A0Q5T873</accession>
<dbReference type="AlphaFoldDB" id="A0A0Q5T873"/>
<reference evidence="2 3" key="1">
    <citation type="journal article" date="2007" name="Nature">
        <title>Evolution of genes and genomes on the Drosophila phylogeny.</title>
        <authorList>
            <consortium name="Drosophila 12 Genomes Consortium"/>
            <person name="Clark A.G."/>
            <person name="Eisen M.B."/>
            <person name="Smith D.R."/>
            <person name="Bergman C.M."/>
            <person name="Oliver B."/>
            <person name="Markow T.A."/>
            <person name="Kaufman T.C."/>
            <person name="Kellis M."/>
            <person name="Gelbart W."/>
            <person name="Iyer V.N."/>
            <person name="Pollard D.A."/>
            <person name="Sackton T.B."/>
            <person name="Larracuente A.M."/>
            <person name="Singh N.D."/>
            <person name="Abad J.P."/>
            <person name="Abt D.N."/>
            <person name="Adryan B."/>
            <person name="Aguade M."/>
            <person name="Akashi H."/>
            <person name="Anderson W.W."/>
            <person name="Aquadro C.F."/>
            <person name="Ardell D.H."/>
            <person name="Arguello R."/>
            <person name="Artieri C.G."/>
            <person name="Barbash D.A."/>
            <person name="Barker D."/>
            <person name="Barsanti P."/>
            <person name="Batterham P."/>
            <person name="Batzoglou S."/>
            <person name="Begun D."/>
            <person name="Bhutkar A."/>
            <person name="Blanco E."/>
            <person name="Bosak S.A."/>
            <person name="Bradley R.K."/>
            <person name="Brand A.D."/>
            <person name="Brent M.R."/>
            <person name="Brooks A.N."/>
            <person name="Brown R.H."/>
            <person name="Butlin R.K."/>
            <person name="Caggese C."/>
            <person name="Calvi B.R."/>
            <person name="Bernardo de Carvalho A."/>
            <person name="Caspi A."/>
            <person name="Castrezana S."/>
            <person name="Celniker S.E."/>
            <person name="Chang J.L."/>
            <person name="Chapple C."/>
            <person name="Chatterji S."/>
            <person name="Chinwalla A."/>
            <person name="Civetta A."/>
            <person name="Clifton S.W."/>
            <person name="Comeron J.M."/>
            <person name="Costello J.C."/>
            <person name="Coyne J.A."/>
            <person name="Daub J."/>
            <person name="David R.G."/>
            <person name="Delcher A.L."/>
            <person name="Delehaunty K."/>
            <person name="Do C.B."/>
            <person name="Ebling H."/>
            <person name="Edwards K."/>
            <person name="Eickbush T."/>
            <person name="Evans J.D."/>
            <person name="Filipski A."/>
            <person name="Findeiss S."/>
            <person name="Freyhult E."/>
            <person name="Fulton L."/>
            <person name="Fulton R."/>
            <person name="Garcia A.C."/>
            <person name="Gardiner A."/>
            <person name="Garfield D.A."/>
            <person name="Garvin B.E."/>
            <person name="Gibson G."/>
            <person name="Gilbert D."/>
            <person name="Gnerre S."/>
            <person name="Godfrey J."/>
            <person name="Good R."/>
            <person name="Gotea V."/>
            <person name="Gravely B."/>
            <person name="Greenberg A.J."/>
            <person name="Griffiths-Jones S."/>
            <person name="Gross S."/>
            <person name="Guigo R."/>
            <person name="Gustafson E.A."/>
            <person name="Haerty W."/>
            <person name="Hahn M.W."/>
            <person name="Halligan D.L."/>
            <person name="Halpern A.L."/>
            <person name="Halter G.M."/>
            <person name="Han M.V."/>
            <person name="Heger A."/>
            <person name="Hillier L."/>
            <person name="Hinrichs A.S."/>
            <person name="Holmes I."/>
            <person name="Hoskins R.A."/>
            <person name="Hubisz M.J."/>
            <person name="Hultmark D."/>
            <person name="Huntley M.A."/>
            <person name="Jaffe D.B."/>
            <person name="Jagadeeshan S."/>
            <person name="Jeck W.R."/>
            <person name="Johnson J."/>
            <person name="Jones C.D."/>
            <person name="Jordan W.C."/>
            <person name="Karpen G.H."/>
            <person name="Kataoka E."/>
            <person name="Keightley P.D."/>
            <person name="Kheradpour P."/>
            <person name="Kirkness E.F."/>
            <person name="Koerich L.B."/>
            <person name="Kristiansen K."/>
            <person name="Kudrna D."/>
            <person name="Kulathinal R.J."/>
            <person name="Kumar S."/>
            <person name="Kwok R."/>
            <person name="Lander E."/>
            <person name="Langley C.H."/>
            <person name="Lapoint R."/>
            <person name="Lazzaro B.P."/>
            <person name="Lee S.J."/>
            <person name="Levesque L."/>
            <person name="Li R."/>
            <person name="Lin C.F."/>
            <person name="Lin M.F."/>
            <person name="Lindblad-Toh K."/>
            <person name="Llopart A."/>
            <person name="Long M."/>
            <person name="Low L."/>
            <person name="Lozovsky E."/>
            <person name="Lu J."/>
            <person name="Luo M."/>
            <person name="Machado C.A."/>
            <person name="Makalowski W."/>
            <person name="Marzo M."/>
            <person name="Matsuda M."/>
            <person name="Matzkin L."/>
            <person name="McAllister B."/>
            <person name="McBride C.S."/>
            <person name="McKernan B."/>
            <person name="McKernan K."/>
            <person name="Mendez-Lago M."/>
            <person name="Minx P."/>
            <person name="Mollenhauer M.U."/>
            <person name="Montooth K."/>
            <person name="Mount S.M."/>
            <person name="Mu X."/>
            <person name="Myers E."/>
            <person name="Negre B."/>
            <person name="Newfeld S."/>
            <person name="Nielsen R."/>
            <person name="Noor M.A."/>
            <person name="O'Grady P."/>
            <person name="Pachter L."/>
            <person name="Papaceit M."/>
            <person name="Parisi M.J."/>
            <person name="Parisi M."/>
            <person name="Parts L."/>
            <person name="Pedersen J.S."/>
            <person name="Pesole G."/>
            <person name="Phillippy A.M."/>
            <person name="Ponting C.P."/>
            <person name="Pop M."/>
            <person name="Porcelli D."/>
            <person name="Powell J.R."/>
            <person name="Prohaska S."/>
            <person name="Pruitt K."/>
            <person name="Puig M."/>
            <person name="Quesneville H."/>
            <person name="Ram K.R."/>
            <person name="Rand D."/>
            <person name="Rasmussen M.D."/>
            <person name="Reed L.K."/>
            <person name="Reenan R."/>
            <person name="Reily A."/>
            <person name="Remington K.A."/>
            <person name="Rieger T.T."/>
            <person name="Ritchie M.G."/>
            <person name="Robin C."/>
            <person name="Rogers Y.H."/>
            <person name="Rohde C."/>
            <person name="Rozas J."/>
            <person name="Rubenfield M.J."/>
            <person name="Ruiz A."/>
            <person name="Russo S."/>
            <person name="Salzberg S.L."/>
            <person name="Sanchez-Gracia A."/>
            <person name="Saranga D.J."/>
            <person name="Sato H."/>
            <person name="Schaeffer S.W."/>
            <person name="Schatz M.C."/>
            <person name="Schlenke T."/>
            <person name="Schwartz R."/>
            <person name="Segarra C."/>
            <person name="Singh R.S."/>
            <person name="Sirot L."/>
            <person name="Sirota M."/>
            <person name="Sisneros N.B."/>
            <person name="Smith C.D."/>
            <person name="Smith T.F."/>
            <person name="Spieth J."/>
            <person name="Stage D.E."/>
            <person name="Stark A."/>
            <person name="Stephan W."/>
            <person name="Strausberg R.L."/>
            <person name="Strempel S."/>
            <person name="Sturgill D."/>
            <person name="Sutton G."/>
            <person name="Sutton G.G."/>
            <person name="Tao W."/>
            <person name="Teichmann S."/>
            <person name="Tobari Y.N."/>
            <person name="Tomimura Y."/>
            <person name="Tsolas J.M."/>
            <person name="Valente V.L."/>
            <person name="Venter E."/>
            <person name="Venter J.C."/>
            <person name="Vicario S."/>
            <person name="Vieira F.G."/>
            <person name="Vilella A.J."/>
            <person name="Villasante A."/>
            <person name="Walenz B."/>
            <person name="Wang J."/>
            <person name="Wasserman M."/>
            <person name="Watts T."/>
            <person name="Wilson D."/>
            <person name="Wilson R.K."/>
            <person name="Wing R.A."/>
            <person name="Wolfner M.F."/>
            <person name="Wong A."/>
            <person name="Wong G.K."/>
            <person name="Wu C.I."/>
            <person name="Wu G."/>
            <person name="Yamamoto D."/>
            <person name="Yang H.P."/>
            <person name="Yang S.P."/>
            <person name="Yorke J.A."/>
            <person name="Yoshida K."/>
            <person name="Zdobnov E."/>
            <person name="Zhang P."/>
            <person name="Zhang Y."/>
            <person name="Zimin A.V."/>
            <person name="Baldwin J."/>
            <person name="Abdouelleil A."/>
            <person name="Abdulkadir J."/>
            <person name="Abebe A."/>
            <person name="Abera B."/>
            <person name="Abreu J."/>
            <person name="Acer S.C."/>
            <person name="Aftuck L."/>
            <person name="Alexander A."/>
            <person name="An P."/>
            <person name="Anderson E."/>
            <person name="Anderson S."/>
            <person name="Arachi H."/>
            <person name="Azer M."/>
            <person name="Bachantsang P."/>
            <person name="Barry A."/>
            <person name="Bayul T."/>
            <person name="Berlin A."/>
            <person name="Bessette D."/>
            <person name="Bloom T."/>
            <person name="Blye J."/>
            <person name="Boguslavskiy L."/>
            <person name="Bonnet C."/>
            <person name="Boukhgalter B."/>
            <person name="Bourzgui I."/>
            <person name="Brown A."/>
            <person name="Cahill P."/>
            <person name="Channer S."/>
            <person name="Cheshatsang Y."/>
            <person name="Chuda L."/>
            <person name="Citroen M."/>
            <person name="Collymore A."/>
            <person name="Cooke P."/>
            <person name="Costello M."/>
            <person name="D'Aco K."/>
            <person name="Daza R."/>
            <person name="De Haan G."/>
            <person name="DeGray S."/>
            <person name="DeMaso C."/>
            <person name="Dhargay N."/>
            <person name="Dooley K."/>
            <person name="Dooley E."/>
            <person name="Doricent M."/>
            <person name="Dorje P."/>
            <person name="Dorjee K."/>
            <person name="Dupes A."/>
            <person name="Elong R."/>
            <person name="Falk J."/>
            <person name="Farina A."/>
            <person name="Faro S."/>
            <person name="Ferguson D."/>
            <person name="Fisher S."/>
            <person name="Foley C.D."/>
            <person name="Franke A."/>
            <person name="Friedrich D."/>
            <person name="Gadbois L."/>
            <person name="Gearin G."/>
            <person name="Gearin C.R."/>
            <person name="Giannoukos G."/>
            <person name="Goode T."/>
            <person name="Graham J."/>
            <person name="Grandbois E."/>
            <person name="Grewal S."/>
            <person name="Gyaltsen K."/>
            <person name="Hafez N."/>
            <person name="Hagos B."/>
            <person name="Hall J."/>
            <person name="Henson C."/>
            <person name="Hollinger A."/>
            <person name="Honan T."/>
            <person name="Huard M.D."/>
            <person name="Hughes L."/>
            <person name="Hurhula B."/>
            <person name="Husby M.E."/>
            <person name="Kamat A."/>
            <person name="Kanga B."/>
            <person name="Kashin S."/>
            <person name="Khazanovich D."/>
            <person name="Kisner P."/>
            <person name="Lance K."/>
            <person name="Lara M."/>
            <person name="Lee W."/>
            <person name="Lennon N."/>
            <person name="Letendre F."/>
            <person name="LeVine R."/>
            <person name="Lipovsky A."/>
            <person name="Liu X."/>
            <person name="Liu J."/>
            <person name="Liu S."/>
            <person name="Lokyitsang T."/>
            <person name="Lokyitsang Y."/>
            <person name="Lubonja R."/>
            <person name="Lui A."/>
            <person name="MacDonald P."/>
            <person name="Magnisalis V."/>
            <person name="Maru K."/>
            <person name="Matthews C."/>
            <person name="McCusker W."/>
            <person name="McDonough S."/>
            <person name="Mehta T."/>
            <person name="Meldrim J."/>
            <person name="Meneus L."/>
            <person name="Mihai O."/>
            <person name="Mihalev A."/>
            <person name="Mihova T."/>
            <person name="Mittelman R."/>
            <person name="Mlenga V."/>
            <person name="Montmayeur A."/>
            <person name="Mulrain L."/>
            <person name="Navidi A."/>
            <person name="Naylor J."/>
            <person name="Negash T."/>
            <person name="Nguyen T."/>
            <person name="Nguyen N."/>
            <person name="Nicol R."/>
            <person name="Norbu C."/>
            <person name="Norbu N."/>
            <person name="Novod N."/>
            <person name="O'Neill B."/>
            <person name="Osman S."/>
            <person name="Markiewicz E."/>
            <person name="Oyono O.L."/>
            <person name="Patti C."/>
            <person name="Phunkhang P."/>
            <person name="Pierre F."/>
            <person name="Priest M."/>
            <person name="Raghuraman S."/>
            <person name="Rege F."/>
            <person name="Reyes R."/>
            <person name="Rise C."/>
            <person name="Rogov P."/>
            <person name="Ross K."/>
            <person name="Ryan E."/>
            <person name="Settipalli S."/>
            <person name="Shea T."/>
            <person name="Sherpa N."/>
            <person name="Shi L."/>
            <person name="Shih D."/>
            <person name="Sparrow T."/>
            <person name="Spaulding J."/>
            <person name="Stalker J."/>
            <person name="Stange-Thomann N."/>
            <person name="Stavropoulos S."/>
            <person name="Stone C."/>
            <person name="Strader C."/>
            <person name="Tesfaye S."/>
            <person name="Thomson T."/>
            <person name="Thoulutsang Y."/>
            <person name="Thoulutsang D."/>
            <person name="Topham K."/>
            <person name="Topping I."/>
            <person name="Tsamla T."/>
            <person name="Vassiliev H."/>
            <person name="Vo A."/>
            <person name="Wangchuk T."/>
            <person name="Wangdi T."/>
            <person name="Weiand M."/>
            <person name="Wilkinson J."/>
            <person name="Wilson A."/>
            <person name="Yadav S."/>
            <person name="Young G."/>
            <person name="Yu Q."/>
            <person name="Zembek L."/>
            <person name="Zhong D."/>
            <person name="Zimmer A."/>
            <person name="Zwirko Z."/>
            <person name="Jaffe D.B."/>
            <person name="Alvarez P."/>
            <person name="Brockman W."/>
            <person name="Butler J."/>
            <person name="Chin C."/>
            <person name="Gnerre S."/>
            <person name="Grabherr M."/>
            <person name="Kleber M."/>
            <person name="Mauceli E."/>
            <person name="MacCallum I."/>
        </authorList>
    </citation>
    <scope>NUCLEOTIDE SEQUENCE [LARGE SCALE GENOMIC DNA]</scope>
    <source>
        <strain evidence="2 3">TSC#14021-0224.01</strain>
    </source>
</reference>
<dbReference type="Proteomes" id="UP000008711">
    <property type="component" value="Unassembled WGS sequence"/>
</dbReference>
<keyword evidence="3" id="KW-1185">Reference proteome</keyword>
<protein>
    <submittedName>
        <fullName evidence="2">Uncharacterized protein</fullName>
    </submittedName>
</protein>
<evidence type="ECO:0000256" key="1">
    <source>
        <dbReference type="SAM" id="MobiDB-lite"/>
    </source>
</evidence>
<evidence type="ECO:0000313" key="2">
    <source>
        <dbReference type="EMBL" id="KQS30560.1"/>
    </source>
</evidence>
<proteinExistence type="predicted"/>
<feature type="region of interest" description="Disordered" evidence="1">
    <location>
        <begin position="56"/>
        <end position="94"/>
    </location>
</feature>
<gene>
    <name evidence="2" type="primary">Dere\GG26897</name>
    <name evidence="2" type="synonym">GG26897</name>
    <name evidence="2" type="ORF">Dere_GG26897</name>
</gene>
<feature type="non-terminal residue" evidence="2">
    <location>
        <position position="1"/>
    </location>
</feature>